<organism evidence="3 4">
    <name type="scientific">Larkinella punicea</name>
    <dbReference type="NCBI Taxonomy" id="2315727"/>
    <lineage>
        <taxon>Bacteria</taxon>
        <taxon>Pseudomonadati</taxon>
        <taxon>Bacteroidota</taxon>
        <taxon>Cytophagia</taxon>
        <taxon>Cytophagales</taxon>
        <taxon>Spirosomataceae</taxon>
        <taxon>Larkinella</taxon>
    </lineage>
</organism>
<accession>A0A368JIW6</accession>
<dbReference type="InterPro" id="IPR043906">
    <property type="entry name" value="Gfo/Idh/MocA_OxRdtase_bact_C"/>
</dbReference>
<feature type="domain" description="Gfo/Idh/MocA-like oxidoreductase N-terminal" evidence="1">
    <location>
        <begin position="42"/>
        <end position="161"/>
    </location>
</feature>
<dbReference type="PANTHER" id="PTHR43818:SF10">
    <property type="entry name" value="NADH-DEPENDENT DEHYDROGENASE-RELATED"/>
    <property type="match status" value="1"/>
</dbReference>
<sequence>MKDNAFTVSRRDFLLAAAATALAPPLVLQASKRKLGPNDKLNHACIGVGGMGWGDLNQFGKHPRVNIVAICDVDAIRLKKASDAYPQARTYTDWRELLEKEGDKIDSVNVTVPDHNHFAIAIQAIRNGKHVYCQKPMCHDVAEVRVLTEAAVKAGVVTQLGTQIAAGKGDRTAVQWIKEGAIGKIKHAYLCSNRPGAVEHYRLVGPRPAEPQEAPPTLNWDLWVGTAPMRPFSPDIYHPTKWRAWQDFGTGWSGDIGCHIFDAVWKGLGLKPPKSVIAEVQKSWEDSPARRGDTWPQGNHITWSFPGNKMTAARTLPVEWFDGEFYPPEEIRALFSVTDYPAESAMLIGTKGALLIPHGKMPVLLPGDQFKDYKVPELEERNHYHHFAEACLGGPKTESHFAQSGPMTEAILLGTVAIRVPGQLLEWDAARMKFPNNPDAERYLSRIYRDGWRIAGL</sequence>
<name>A0A368JIW6_9BACT</name>
<dbReference type="Gene3D" id="3.40.50.720">
    <property type="entry name" value="NAD(P)-binding Rossmann-like Domain"/>
    <property type="match status" value="1"/>
</dbReference>
<keyword evidence="4" id="KW-1185">Reference proteome</keyword>
<reference evidence="3 4" key="1">
    <citation type="submission" date="2018-07" db="EMBL/GenBank/DDBJ databases">
        <title>Genome analysis of Larkinella rosea.</title>
        <authorList>
            <person name="Zhou Z."/>
            <person name="Wang G."/>
        </authorList>
    </citation>
    <scope>NUCLEOTIDE SEQUENCE [LARGE SCALE GENOMIC DNA]</scope>
    <source>
        <strain evidence="4">zzj9</strain>
    </source>
</reference>
<dbReference type="EMBL" id="QOWE01000026">
    <property type="protein sequence ID" value="RCR66614.1"/>
    <property type="molecule type" value="Genomic_DNA"/>
</dbReference>
<comment type="caution">
    <text evidence="3">The sequence shown here is derived from an EMBL/GenBank/DDBJ whole genome shotgun (WGS) entry which is preliminary data.</text>
</comment>
<dbReference type="SUPFAM" id="SSF55347">
    <property type="entry name" value="Glyceraldehyde-3-phosphate dehydrogenase-like, C-terminal domain"/>
    <property type="match status" value="1"/>
</dbReference>
<dbReference type="InterPro" id="IPR050463">
    <property type="entry name" value="Gfo/Idh/MocA_oxidrdct_glycsds"/>
</dbReference>
<gene>
    <name evidence="3" type="ORF">DUE52_26455</name>
</gene>
<evidence type="ECO:0000259" key="2">
    <source>
        <dbReference type="Pfam" id="PF19051"/>
    </source>
</evidence>
<dbReference type="GO" id="GO:0000166">
    <property type="term" value="F:nucleotide binding"/>
    <property type="evidence" value="ECO:0007669"/>
    <property type="project" value="InterPro"/>
</dbReference>
<protein>
    <submittedName>
        <fullName evidence="3">Gfo/Idh/MocA family oxidoreductase</fullName>
    </submittedName>
</protein>
<dbReference type="SUPFAM" id="SSF51735">
    <property type="entry name" value="NAD(P)-binding Rossmann-fold domains"/>
    <property type="match status" value="1"/>
</dbReference>
<dbReference type="InterPro" id="IPR036291">
    <property type="entry name" value="NAD(P)-bd_dom_sf"/>
</dbReference>
<dbReference type="AlphaFoldDB" id="A0A368JIW6"/>
<dbReference type="PROSITE" id="PS51318">
    <property type="entry name" value="TAT"/>
    <property type="match status" value="1"/>
</dbReference>
<evidence type="ECO:0000313" key="4">
    <source>
        <dbReference type="Proteomes" id="UP000253383"/>
    </source>
</evidence>
<dbReference type="InterPro" id="IPR006311">
    <property type="entry name" value="TAT_signal"/>
</dbReference>
<dbReference type="Proteomes" id="UP000253383">
    <property type="component" value="Unassembled WGS sequence"/>
</dbReference>
<dbReference type="PANTHER" id="PTHR43818">
    <property type="entry name" value="BCDNA.GH03377"/>
    <property type="match status" value="1"/>
</dbReference>
<feature type="domain" description="Gfo/Idh/MocA-like oxidoreductase bacterial type C-terminal" evidence="2">
    <location>
        <begin position="198"/>
        <end position="271"/>
    </location>
</feature>
<dbReference type="InterPro" id="IPR000683">
    <property type="entry name" value="Gfo/Idh/MocA-like_OxRdtase_N"/>
</dbReference>
<evidence type="ECO:0000259" key="1">
    <source>
        <dbReference type="Pfam" id="PF01408"/>
    </source>
</evidence>
<proteinExistence type="predicted"/>
<dbReference type="OrthoDB" id="9763611at2"/>
<evidence type="ECO:0000313" key="3">
    <source>
        <dbReference type="EMBL" id="RCR66614.1"/>
    </source>
</evidence>
<dbReference type="Pfam" id="PF19051">
    <property type="entry name" value="GFO_IDH_MocA_C2"/>
    <property type="match status" value="1"/>
</dbReference>
<dbReference type="Gene3D" id="3.30.360.10">
    <property type="entry name" value="Dihydrodipicolinate Reductase, domain 2"/>
    <property type="match status" value="1"/>
</dbReference>
<dbReference type="RefSeq" id="WP_114409093.1">
    <property type="nucleotide sequence ID" value="NZ_QOWE01000026.1"/>
</dbReference>
<dbReference type="Pfam" id="PF01408">
    <property type="entry name" value="GFO_IDH_MocA"/>
    <property type="match status" value="1"/>
</dbReference>